<keyword evidence="2" id="KW-0472">Membrane</keyword>
<keyword evidence="2" id="KW-1133">Transmembrane helix</keyword>
<gene>
    <name evidence="3" type="ORF">B0T21DRAFT_130998</name>
</gene>
<organism evidence="3 4">
    <name type="scientific">Apiosordaria backusii</name>
    <dbReference type="NCBI Taxonomy" id="314023"/>
    <lineage>
        <taxon>Eukaryota</taxon>
        <taxon>Fungi</taxon>
        <taxon>Dikarya</taxon>
        <taxon>Ascomycota</taxon>
        <taxon>Pezizomycotina</taxon>
        <taxon>Sordariomycetes</taxon>
        <taxon>Sordariomycetidae</taxon>
        <taxon>Sordariales</taxon>
        <taxon>Lasiosphaeriaceae</taxon>
        <taxon>Apiosordaria</taxon>
    </lineage>
</organism>
<dbReference type="Proteomes" id="UP001172159">
    <property type="component" value="Unassembled WGS sequence"/>
</dbReference>
<name>A0AA40K1R2_9PEZI</name>
<evidence type="ECO:0000256" key="2">
    <source>
        <dbReference type="SAM" id="Phobius"/>
    </source>
</evidence>
<dbReference type="EMBL" id="JAUKTV010000003">
    <property type="protein sequence ID" value="KAK0742457.1"/>
    <property type="molecule type" value="Genomic_DNA"/>
</dbReference>
<accession>A0AA40K1R2</accession>
<evidence type="ECO:0000313" key="4">
    <source>
        <dbReference type="Proteomes" id="UP001172159"/>
    </source>
</evidence>
<dbReference type="AlphaFoldDB" id="A0AA40K1R2"/>
<proteinExistence type="predicted"/>
<evidence type="ECO:0000313" key="3">
    <source>
        <dbReference type="EMBL" id="KAK0742457.1"/>
    </source>
</evidence>
<evidence type="ECO:0000256" key="1">
    <source>
        <dbReference type="SAM" id="MobiDB-lite"/>
    </source>
</evidence>
<feature type="region of interest" description="Disordered" evidence="1">
    <location>
        <begin position="64"/>
        <end position="88"/>
    </location>
</feature>
<keyword evidence="4" id="KW-1185">Reference proteome</keyword>
<sequence length="88" mass="9748">MMLVMFAVSYLFVIVSVSYLLVVFPVSHLNVMFPVSHLLTMFPISHSVTLAISNPRPPPLRRPITPPSHYLAPLGLKNNASSLPHETP</sequence>
<feature type="compositionally biased region" description="Polar residues" evidence="1">
    <location>
        <begin position="78"/>
        <end position="88"/>
    </location>
</feature>
<comment type="caution">
    <text evidence="3">The sequence shown here is derived from an EMBL/GenBank/DDBJ whole genome shotgun (WGS) entry which is preliminary data.</text>
</comment>
<keyword evidence="2" id="KW-0812">Transmembrane</keyword>
<protein>
    <submittedName>
        <fullName evidence="3">Uncharacterized protein</fullName>
    </submittedName>
</protein>
<reference evidence="3" key="1">
    <citation type="submission" date="2023-06" db="EMBL/GenBank/DDBJ databases">
        <title>Genome-scale phylogeny and comparative genomics of the fungal order Sordariales.</title>
        <authorList>
            <consortium name="Lawrence Berkeley National Laboratory"/>
            <person name="Hensen N."/>
            <person name="Bonometti L."/>
            <person name="Westerberg I."/>
            <person name="Brannstrom I.O."/>
            <person name="Guillou S."/>
            <person name="Cros-Aarteil S."/>
            <person name="Calhoun S."/>
            <person name="Haridas S."/>
            <person name="Kuo A."/>
            <person name="Mondo S."/>
            <person name="Pangilinan J."/>
            <person name="Riley R."/>
            <person name="Labutti K."/>
            <person name="Andreopoulos B."/>
            <person name="Lipzen A."/>
            <person name="Chen C."/>
            <person name="Yanf M."/>
            <person name="Daum C."/>
            <person name="Ng V."/>
            <person name="Clum A."/>
            <person name="Steindorff A."/>
            <person name="Ohm R."/>
            <person name="Martin F."/>
            <person name="Silar P."/>
            <person name="Natvig D."/>
            <person name="Lalanne C."/>
            <person name="Gautier V."/>
            <person name="Ament-Velasquez S.L."/>
            <person name="Kruys A."/>
            <person name="Hutchinson M.I."/>
            <person name="Powell A.J."/>
            <person name="Barry K."/>
            <person name="Miller A.N."/>
            <person name="Grigoriev I.V."/>
            <person name="Debuchy R."/>
            <person name="Gladieux P."/>
            <person name="Thoren M.H."/>
            <person name="Johannesson H."/>
        </authorList>
    </citation>
    <scope>NUCLEOTIDE SEQUENCE</scope>
    <source>
        <strain evidence="3">CBS 540.89</strain>
    </source>
</reference>
<feature type="transmembrane region" description="Helical" evidence="2">
    <location>
        <begin position="7"/>
        <end position="26"/>
    </location>
</feature>